<dbReference type="SUPFAM" id="SSF55874">
    <property type="entry name" value="ATPase domain of HSP90 chaperone/DNA topoisomerase II/histidine kinase"/>
    <property type="match status" value="1"/>
</dbReference>
<dbReference type="SMART" id="SM00091">
    <property type="entry name" value="PAS"/>
    <property type="match status" value="7"/>
</dbReference>
<organism evidence="9 10">
    <name type="scientific">Flavobacterium faecale</name>
    <dbReference type="NCBI Taxonomy" id="1355330"/>
    <lineage>
        <taxon>Bacteria</taxon>
        <taxon>Pseudomonadati</taxon>
        <taxon>Bacteroidota</taxon>
        <taxon>Flavobacteriia</taxon>
        <taxon>Flavobacteriales</taxon>
        <taxon>Flavobacteriaceae</taxon>
        <taxon>Flavobacterium</taxon>
    </lineage>
</organism>
<dbReference type="GO" id="GO:0000155">
    <property type="term" value="F:phosphorelay sensor kinase activity"/>
    <property type="evidence" value="ECO:0007669"/>
    <property type="project" value="InterPro"/>
</dbReference>
<keyword evidence="4" id="KW-0808">Transferase</keyword>
<feature type="domain" description="PAC" evidence="8">
    <location>
        <begin position="502"/>
        <end position="555"/>
    </location>
</feature>
<dbReference type="EMBL" id="CP020918">
    <property type="protein sequence ID" value="AWG22010.1"/>
    <property type="molecule type" value="Genomic_DNA"/>
</dbReference>
<name>A0A2S1LE28_9FLAO</name>
<dbReference type="PANTHER" id="PTHR43304:SF1">
    <property type="entry name" value="PAC DOMAIN-CONTAINING PROTEIN"/>
    <property type="match status" value="1"/>
</dbReference>
<dbReference type="Gene3D" id="3.30.450.20">
    <property type="entry name" value="PAS domain"/>
    <property type="match status" value="8"/>
</dbReference>
<evidence type="ECO:0000259" key="8">
    <source>
        <dbReference type="PROSITE" id="PS50113"/>
    </source>
</evidence>
<dbReference type="SUPFAM" id="SSF55785">
    <property type="entry name" value="PYP-like sensor domain (PAS domain)"/>
    <property type="match status" value="7"/>
</dbReference>
<feature type="domain" description="Histidine kinase" evidence="6">
    <location>
        <begin position="1094"/>
        <end position="1321"/>
    </location>
</feature>
<dbReference type="SMART" id="SM00388">
    <property type="entry name" value="HisKA"/>
    <property type="match status" value="1"/>
</dbReference>
<evidence type="ECO:0000313" key="10">
    <source>
        <dbReference type="Proteomes" id="UP000244527"/>
    </source>
</evidence>
<evidence type="ECO:0000256" key="3">
    <source>
        <dbReference type="ARBA" id="ARBA00022553"/>
    </source>
</evidence>
<dbReference type="Pfam" id="PF08448">
    <property type="entry name" value="PAS_4"/>
    <property type="match status" value="3"/>
</dbReference>
<dbReference type="Pfam" id="PF13426">
    <property type="entry name" value="PAS_9"/>
    <property type="match status" value="1"/>
</dbReference>
<feature type="domain" description="PAS" evidence="7">
    <location>
        <begin position="169"/>
        <end position="239"/>
    </location>
</feature>
<reference evidence="9 10" key="1">
    <citation type="submission" date="2017-04" db="EMBL/GenBank/DDBJ databases">
        <title>Compelte genome sequence of WV33.</title>
        <authorList>
            <person name="Lee P.C."/>
        </authorList>
    </citation>
    <scope>NUCLEOTIDE SEQUENCE [LARGE SCALE GENOMIC DNA]</scope>
    <source>
        <strain evidence="9 10">WV33</strain>
    </source>
</reference>
<dbReference type="Pfam" id="PF00512">
    <property type="entry name" value="HisKA"/>
    <property type="match status" value="1"/>
</dbReference>
<evidence type="ECO:0000256" key="5">
    <source>
        <dbReference type="ARBA" id="ARBA00022777"/>
    </source>
</evidence>
<dbReference type="SMART" id="SM00086">
    <property type="entry name" value="PAC"/>
    <property type="match status" value="5"/>
</dbReference>
<dbReference type="Pfam" id="PF02518">
    <property type="entry name" value="HATPase_c"/>
    <property type="match status" value="1"/>
</dbReference>
<evidence type="ECO:0000313" key="9">
    <source>
        <dbReference type="EMBL" id="AWG22010.1"/>
    </source>
</evidence>
<accession>A0A2S1LE28</accession>
<evidence type="ECO:0000256" key="4">
    <source>
        <dbReference type="ARBA" id="ARBA00022679"/>
    </source>
</evidence>
<feature type="domain" description="PAC" evidence="8">
    <location>
        <begin position="1013"/>
        <end position="1065"/>
    </location>
</feature>
<dbReference type="CDD" id="cd00130">
    <property type="entry name" value="PAS"/>
    <property type="match status" value="3"/>
</dbReference>
<proteinExistence type="predicted"/>
<dbReference type="InterPro" id="IPR013656">
    <property type="entry name" value="PAS_4"/>
</dbReference>
<dbReference type="InterPro" id="IPR000014">
    <property type="entry name" value="PAS"/>
</dbReference>
<dbReference type="InterPro" id="IPR036097">
    <property type="entry name" value="HisK_dim/P_sf"/>
</dbReference>
<sequence>MLNDHNTFLHGGGEMGELIRSKDWSTNPLGTLDTWPQSLRTTLSIVLNSKFPMFLWWGPELISFYNDAYRPSLGNEGKHPHILGERADVAWAEIWHIISPLLQQVKEGRGATWNENQLIPFFRNNRIEDIYWTYSYSPVYDEAEEIAGILTICTETTDQVIAFDQLRASEERFKAMADNIPNLAWMANPDGSVYWYNKKWYEYTGTNLEQMQGWGWKEIYKEETLPDVISQWQNSLEKGKPFEMISELKGTDGKFRQFLTRALPVRNEEGNIVNWFGTNTDITEQKAVKAALKDNQNQLDFALDAARLGTFEFNPFNNNLAVNERLRQWFGLPLKANYELDEATNAIIDSDRPKVIAAIEKAFDYQSGGDYNIAYNIINPTTGEEITLHAKGRAWFNDEKIAYRFNGTVEDITEQTVARKLLEESESNLRLMIVQAPIAIAIMRGPDYVVEIANKNALELWGKTEDEIMNKSILQVMPELLSQGIKDLLDTVVRTGERFATTELPLNFIRFGKPEIVYINFSYEPLLDINGNTNGIMAIGYDVTEQFLARQKIEKSEENLRSLVESAPFPIGVYEGREMRVTLANQSIIETWGKGFDIIGKLYKDVLPELANTGIYQQLDDVFMTGIAHHAKNQRVDLEKDGILKAHYFNYSFTPVRNPNGQIYGVMNTAAEVTELHEAKQKGEEIEKRFRDAVQQAPTAMVIFKGKDNIVEMANTSYLELVDQKAEDFIGKPLFDSLPDAEETVGAITKDIYKTGEPFYGYEFPVTLTRFGKKEVSYFNFVYHPLIENNVVTGIITVATEVTATVVAKKEMQDNEQKLNVIIEASELGVWELDVLTNETIISPRALEILGFKGKTYVDREELLKYMHPEDRAKREAAFVTAFKTGILQYEVRSIINNKIYWLEAKGRVFYDENATPVRMLGTLRDITEERDFQNQLLEREQKFRLLADSMPQFIWTADPEGNLNYFNQSVYDFSGHSVDDLFTKGWLDIVHLDDREENVRKWLDSINNQKDFLIEHRFRKSDGTYRWQLSRAIPQRDADGKITMWVGTSTDIQDQKMFTNELEKQVLQRTKELNLKNDALEKMNKELQSFAYISSHDLQEPLRKIQIFATLINEREAHNLSENGKDKFRRMQNAANRMQNLIQDLLAYSRTSIQEIKFEKTKLSIIIDEVKEDLNEELLQKEAIITVDNDIDFTVIHFQFRQLLFNLISNAIKFTRENVAPQIAIHCEVISGETISYPELNKQTKYCHIQVKDNGIGFEEEYNEKIFEVFQRLHGKEKFHGTGIGLAIVKKIVENHNGQITAHGLPNQGATFDIYLPIKK</sequence>
<comment type="catalytic activity">
    <reaction evidence="1">
        <text>ATP + protein L-histidine = ADP + protein N-phospho-L-histidine.</text>
        <dbReference type="EC" id="2.7.13.3"/>
    </reaction>
</comment>
<dbReference type="InterPro" id="IPR013655">
    <property type="entry name" value="PAS_fold_3"/>
</dbReference>
<dbReference type="InterPro" id="IPR001610">
    <property type="entry name" value="PAC"/>
</dbReference>
<evidence type="ECO:0000256" key="1">
    <source>
        <dbReference type="ARBA" id="ARBA00000085"/>
    </source>
</evidence>
<feature type="domain" description="PAS" evidence="7">
    <location>
        <begin position="815"/>
        <end position="886"/>
    </location>
</feature>
<feature type="domain" description="PAC" evidence="8">
    <location>
        <begin position="629"/>
        <end position="685"/>
    </location>
</feature>
<dbReference type="FunFam" id="3.30.565.10:FF:000006">
    <property type="entry name" value="Sensor histidine kinase WalK"/>
    <property type="match status" value="1"/>
</dbReference>
<gene>
    <name evidence="9" type="ORF">FFWV33_11030</name>
</gene>
<dbReference type="OrthoDB" id="9766459at2"/>
<feature type="domain" description="PAC" evidence="8">
    <location>
        <begin position="238"/>
        <end position="294"/>
    </location>
</feature>
<dbReference type="Gene3D" id="1.10.287.130">
    <property type="match status" value="1"/>
</dbReference>
<dbReference type="EC" id="2.7.13.3" evidence="2"/>
<keyword evidence="5" id="KW-0418">Kinase</keyword>
<dbReference type="PROSITE" id="PS50113">
    <property type="entry name" value="PAC"/>
    <property type="match status" value="6"/>
</dbReference>
<keyword evidence="10" id="KW-1185">Reference proteome</keyword>
<evidence type="ECO:0000259" key="7">
    <source>
        <dbReference type="PROSITE" id="PS50112"/>
    </source>
</evidence>
<evidence type="ECO:0000259" key="6">
    <source>
        <dbReference type="PROSITE" id="PS50109"/>
    </source>
</evidence>
<dbReference type="Pfam" id="PF08447">
    <property type="entry name" value="PAS_3"/>
    <property type="match status" value="2"/>
</dbReference>
<dbReference type="RefSeq" id="WP_108740942.1">
    <property type="nucleotide sequence ID" value="NZ_CP020918.1"/>
</dbReference>
<dbReference type="NCBIfam" id="TIGR00229">
    <property type="entry name" value="sensory_box"/>
    <property type="match status" value="5"/>
</dbReference>
<dbReference type="FunFam" id="3.30.450.20:FF:000099">
    <property type="entry name" value="Sensory box sensor histidine kinase"/>
    <property type="match status" value="2"/>
</dbReference>
<dbReference type="PRINTS" id="PR00344">
    <property type="entry name" value="BCTRLSENSOR"/>
</dbReference>
<evidence type="ECO:0000256" key="2">
    <source>
        <dbReference type="ARBA" id="ARBA00012438"/>
    </source>
</evidence>
<dbReference type="SUPFAM" id="SSF47384">
    <property type="entry name" value="Homodimeric domain of signal transducing histidine kinase"/>
    <property type="match status" value="1"/>
</dbReference>
<protein>
    <recommendedName>
        <fullName evidence="2">histidine kinase</fullName>
        <ecNumber evidence="2">2.7.13.3</ecNumber>
    </recommendedName>
</protein>
<dbReference type="SMART" id="SM00387">
    <property type="entry name" value="HATPase_c"/>
    <property type="match status" value="1"/>
</dbReference>
<dbReference type="InterPro" id="IPR000700">
    <property type="entry name" value="PAS-assoc_C"/>
</dbReference>
<dbReference type="InterPro" id="IPR035965">
    <property type="entry name" value="PAS-like_dom_sf"/>
</dbReference>
<dbReference type="InterPro" id="IPR036890">
    <property type="entry name" value="HATPase_C_sf"/>
</dbReference>
<feature type="domain" description="PAC" evidence="8">
    <location>
        <begin position="886"/>
        <end position="939"/>
    </location>
</feature>
<dbReference type="CDD" id="cd00082">
    <property type="entry name" value="HisKA"/>
    <property type="match status" value="1"/>
</dbReference>
<feature type="domain" description="PAC" evidence="8">
    <location>
        <begin position="371"/>
        <end position="424"/>
    </location>
</feature>
<dbReference type="InterPro" id="IPR004358">
    <property type="entry name" value="Sig_transdc_His_kin-like_C"/>
</dbReference>
<dbReference type="InterPro" id="IPR003661">
    <property type="entry name" value="HisK_dim/P_dom"/>
</dbReference>
<dbReference type="KEGG" id="ffa:FFWV33_11030"/>
<dbReference type="PROSITE" id="PS50112">
    <property type="entry name" value="PAS"/>
    <property type="match status" value="3"/>
</dbReference>
<feature type="domain" description="PAS" evidence="7">
    <location>
        <begin position="940"/>
        <end position="1010"/>
    </location>
</feature>
<dbReference type="Proteomes" id="UP000244527">
    <property type="component" value="Chromosome"/>
</dbReference>
<keyword evidence="3" id="KW-0597">Phosphoprotein</keyword>
<dbReference type="PROSITE" id="PS50109">
    <property type="entry name" value="HIS_KIN"/>
    <property type="match status" value="1"/>
</dbReference>
<dbReference type="InterPro" id="IPR052162">
    <property type="entry name" value="Sensor_kinase/Photoreceptor"/>
</dbReference>
<dbReference type="PANTHER" id="PTHR43304">
    <property type="entry name" value="PHYTOCHROME-LIKE PROTEIN CPH1"/>
    <property type="match status" value="1"/>
</dbReference>
<dbReference type="Gene3D" id="3.30.565.10">
    <property type="entry name" value="Histidine kinase-like ATPase, C-terminal domain"/>
    <property type="match status" value="1"/>
</dbReference>
<dbReference type="InterPro" id="IPR003594">
    <property type="entry name" value="HATPase_dom"/>
</dbReference>
<dbReference type="InterPro" id="IPR005467">
    <property type="entry name" value="His_kinase_dom"/>
</dbReference>